<feature type="transmembrane region" description="Helical" evidence="6">
    <location>
        <begin position="182"/>
        <end position="203"/>
    </location>
</feature>
<dbReference type="PANTHER" id="PTHR30086">
    <property type="entry name" value="ARGININE EXPORTER PROTEIN ARGO"/>
    <property type="match status" value="1"/>
</dbReference>
<keyword evidence="3 6" id="KW-0812">Transmembrane</keyword>
<evidence type="ECO:0000256" key="6">
    <source>
        <dbReference type="SAM" id="Phobius"/>
    </source>
</evidence>
<keyword evidence="5 6" id="KW-0472">Membrane</keyword>
<gene>
    <name evidence="8" type="ORF">PRL19_11030</name>
</gene>
<feature type="transmembrane region" description="Helical" evidence="6">
    <location>
        <begin position="148"/>
        <end position="170"/>
    </location>
</feature>
<dbReference type="PANTHER" id="PTHR30086:SF19">
    <property type="entry name" value="THREONINE EFFLUX PROTEIN"/>
    <property type="match status" value="1"/>
</dbReference>
<name>A0ABY7UQE0_9RHOB</name>
<dbReference type="InterPro" id="IPR001123">
    <property type="entry name" value="LeuE-type"/>
</dbReference>
<keyword evidence="9" id="KW-1185">Reference proteome</keyword>
<evidence type="ECO:0000313" key="9">
    <source>
        <dbReference type="Proteomes" id="UP001216899"/>
    </source>
</evidence>
<evidence type="ECO:0000256" key="4">
    <source>
        <dbReference type="ARBA" id="ARBA00022989"/>
    </source>
</evidence>
<dbReference type="Proteomes" id="UP001216899">
    <property type="component" value="Chromosome"/>
</dbReference>
<comment type="subcellular location">
    <subcellularLocation>
        <location evidence="1">Cell membrane</location>
        <topology evidence="1">Multi-pass membrane protein</topology>
    </subcellularLocation>
</comment>
<accession>A0ABY7UQE0</accession>
<evidence type="ECO:0000313" key="8">
    <source>
        <dbReference type="EMBL" id="WDA11828.1"/>
    </source>
</evidence>
<reference evidence="8 9" key="1">
    <citation type="submission" date="2023-02" db="EMBL/GenBank/DDBJ databases">
        <title>Whole genome sequenc of Paracoccus marcusii MBLB0836.</title>
        <authorList>
            <person name="Seo M.-J."/>
            <person name="Cho E.-S."/>
            <person name="Hwang C.Y."/>
        </authorList>
    </citation>
    <scope>NUCLEOTIDE SEQUENCE [LARGE SCALE GENOMIC DNA]</scope>
    <source>
        <strain evidence="8 9">MBLB0836</strain>
    </source>
</reference>
<sequence>MVLETNLPLIMLAAFTASASPGPATLAIAGTSMTSGRSSGLPIASGITVGSVIWSVAAALGLGTIMLANVWLFEMIRYGGAAYLMYLAYKSARCALSREKVQMKSMTGSPSTLFAKGLMLHLTNPKAVLFFGSLYSMGIPAGTPPSELLIIIAAVSTQSFVIFHGYALLFSSKAMTRLYLRLRQILEGAFALGFGVAGMKILATRVQP</sequence>
<evidence type="ECO:0000256" key="3">
    <source>
        <dbReference type="ARBA" id="ARBA00022692"/>
    </source>
</evidence>
<feature type="transmembrane region" description="Helical" evidence="6">
    <location>
        <begin position="113"/>
        <end position="136"/>
    </location>
</feature>
<evidence type="ECO:0000256" key="7">
    <source>
        <dbReference type="SAM" id="SignalP"/>
    </source>
</evidence>
<dbReference type="EMBL" id="CP117466">
    <property type="protein sequence ID" value="WDA11828.1"/>
    <property type="molecule type" value="Genomic_DNA"/>
</dbReference>
<keyword evidence="7" id="KW-0732">Signal</keyword>
<protein>
    <submittedName>
        <fullName evidence="8">LysE family transporter</fullName>
    </submittedName>
</protein>
<dbReference type="RefSeq" id="WP_273742989.1">
    <property type="nucleotide sequence ID" value="NZ_CP117466.1"/>
</dbReference>
<feature type="chain" id="PRO_5046565946" evidence="7">
    <location>
        <begin position="20"/>
        <end position="208"/>
    </location>
</feature>
<keyword evidence="2" id="KW-1003">Cell membrane</keyword>
<evidence type="ECO:0000256" key="5">
    <source>
        <dbReference type="ARBA" id="ARBA00023136"/>
    </source>
</evidence>
<dbReference type="Pfam" id="PF01810">
    <property type="entry name" value="LysE"/>
    <property type="match status" value="1"/>
</dbReference>
<organism evidence="8 9">
    <name type="scientific">Paracoccus marcusii</name>
    <dbReference type="NCBI Taxonomy" id="59779"/>
    <lineage>
        <taxon>Bacteria</taxon>
        <taxon>Pseudomonadati</taxon>
        <taxon>Pseudomonadota</taxon>
        <taxon>Alphaproteobacteria</taxon>
        <taxon>Rhodobacterales</taxon>
        <taxon>Paracoccaceae</taxon>
        <taxon>Paracoccus</taxon>
    </lineage>
</organism>
<feature type="signal peptide" evidence="7">
    <location>
        <begin position="1"/>
        <end position="19"/>
    </location>
</feature>
<keyword evidence="4 6" id="KW-1133">Transmembrane helix</keyword>
<evidence type="ECO:0000256" key="1">
    <source>
        <dbReference type="ARBA" id="ARBA00004651"/>
    </source>
</evidence>
<proteinExistence type="predicted"/>
<evidence type="ECO:0000256" key="2">
    <source>
        <dbReference type="ARBA" id="ARBA00022475"/>
    </source>
</evidence>
<feature type="transmembrane region" description="Helical" evidence="6">
    <location>
        <begin position="53"/>
        <end position="73"/>
    </location>
</feature>